<protein>
    <submittedName>
        <fullName evidence="1">Uncharacterized protein</fullName>
    </submittedName>
</protein>
<name>A0ABU6SQZ9_9FABA</name>
<accession>A0ABU6SQZ9</accession>
<sequence length="133" mass="15593">MTQRSFDETFEDMSDKITTWSLPPDFGLELLNYILSGSYSATKLLEKKDFPMDNWPLRDVRGIPNRNTSENSQVWMLEWMAIENMFQPNLTARALTKKFECSPHAKNLTRNHNEVGHMVRQRSNARWKALISK</sequence>
<gene>
    <name evidence="1" type="ORF">PIB30_074552</name>
</gene>
<evidence type="ECO:0000313" key="1">
    <source>
        <dbReference type="EMBL" id="MED6138476.1"/>
    </source>
</evidence>
<comment type="caution">
    <text evidence="1">The sequence shown here is derived from an EMBL/GenBank/DDBJ whole genome shotgun (WGS) entry which is preliminary data.</text>
</comment>
<proteinExistence type="predicted"/>
<reference evidence="1 2" key="1">
    <citation type="journal article" date="2023" name="Plants (Basel)">
        <title>Bridging the Gap: Combining Genomics and Transcriptomics Approaches to Understand Stylosanthes scabra, an Orphan Legume from the Brazilian Caatinga.</title>
        <authorList>
            <person name="Ferreira-Neto J.R.C."/>
            <person name="da Silva M.D."/>
            <person name="Binneck E."/>
            <person name="de Melo N.F."/>
            <person name="da Silva R.H."/>
            <person name="de Melo A.L.T.M."/>
            <person name="Pandolfi V."/>
            <person name="Bustamante F.O."/>
            <person name="Brasileiro-Vidal A.C."/>
            <person name="Benko-Iseppon A.M."/>
        </authorList>
    </citation>
    <scope>NUCLEOTIDE SEQUENCE [LARGE SCALE GENOMIC DNA]</scope>
    <source>
        <tissue evidence="1">Leaves</tissue>
    </source>
</reference>
<dbReference type="Proteomes" id="UP001341840">
    <property type="component" value="Unassembled WGS sequence"/>
</dbReference>
<keyword evidence="2" id="KW-1185">Reference proteome</keyword>
<dbReference type="EMBL" id="JASCZI010061344">
    <property type="protein sequence ID" value="MED6138476.1"/>
    <property type="molecule type" value="Genomic_DNA"/>
</dbReference>
<evidence type="ECO:0000313" key="2">
    <source>
        <dbReference type="Proteomes" id="UP001341840"/>
    </source>
</evidence>
<organism evidence="1 2">
    <name type="scientific">Stylosanthes scabra</name>
    <dbReference type="NCBI Taxonomy" id="79078"/>
    <lineage>
        <taxon>Eukaryota</taxon>
        <taxon>Viridiplantae</taxon>
        <taxon>Streptophyta</taxon>
        <taxon>Embryophyta</taxon>
        <taxon>Tracheophyta</taxon>
        <taxon>Spermatophyta</taxon>
        <taxon>Magnoliopsida</taxon>
        <taxon>eudicotyledons</taxon>
        <taxon>Gunneridae</taxon>
        <taxon>Pentapetalae</taxon>
        <taxon>rosids</taxon>
        <taxon>fabids</taxon>
        <taxon>Fabales</taxon>
        <taxon>Fabaceae</taxon>
        <taxon>Papilionoideae</taxon>
        <taxon>50 kb inversion clade</taxon>
        <taxon>dalbergioids sensu lato</taxon>
        <taxon>Dalbergieae</taxon>
        <taxon>Pterocarpus clade</taxon>
        <taxon>Stylosanthes</taxon>
    </lineage>
</organism>